<name>A0A233V362_FINMA</name>
<evidence type="ECO:0000313" key="1">
    <source>
        <dbReference type="EMBL" id="OXZ26832.1"/>
    </source>
</evidence>
<comment type="caution">
    <text evidence="1">The sequence shown here is derived from an EMBL/GenBank/DDBJ whole genome shotgun (WGS) entry which is preliminary data.</text>
</comment>
<dbReference type="AlphaFoldDB" id="A0A233V362"/>
<sequence length="361" mass="43777">MENYDIFRLNNFLIYKKTGTDGLSIYDWNKKKFAFKNENSEQELLKINDIYINDRNSDIELIDLVEREQENSFSSVVNYYSGMSEVQLHKKTILYLIKDKDFDMLQDLFDKIEDDQSYSYLFVYAIKKLIQYGNSPSLLKGKIQLTEENQEIVTTLSISMISDALLKYFDYFKKFFIFTSNYVFTIDVRTYILMNYMTKFIAKWREFLYKYSKVDDKESTFKLINDYVIMLSQSLDNDNYSIEMEKEIISETKKYLNEEDYTNVFKNLSSIHDSYYFILFVEELIKPDKDKTFEKVWEIYRKRLKSTYKDKKYMNIVMEIKSFEARNDDLYQYLKKNIEKTFKKRTKLLEILKFVDKLDFK</sequence>
<reference evidence="2" key="1">
    <citation type="submission" date="2017-04" db="EMBL/GenBank/DDBJ databases">
        <title>Finegoldia magna isolated from orthopedic joint implant-associated infections.</title>
        <authorList>
            <person name="Bjorklund S."/>
            <person name="Bruggemann H."/>
            <person name="Jensen A."/>
            <person name="Hellmark B."/>
            <person name="Soderquist B."/>
        </authorList>
    </citation>
    <scope>NUCLEOTIDE SEQUENCE [LARGE SCALE GENOMIC DNA]</scope>
    <source>
        <strain evidence="2">CCUG 54800</strain>
    </source>
</reference>
<dbReference type="Proteomes" id="UP000215413">
    <property type="component" value="Unassembled WGS sequence"/>
</dbReference>
<organism evidence="1 2">
    <name type="scientific">Finegoldia magna</name>
    <name type="common">Peptostreptococcus magnus</name>
    <dbReference type="NCBI Taxonomy" id="1260"/>
    <lineage>
        <taxon>Bacteria</taxon>
        <taxon>Bacillati</taxon>
        <taxon>Bacillota</taxon>
        <taxon>Tissierellia</taxon>
        <taxon>Tissierellales</taxon>
        <taxon>Peptoniphilaceae</taxon>
        <taxon>Finegoldia</taxon>
    </lineage>
</organism>
<evidence type="ECO:0000313" key="2">
    <source>
        <dbReference type="Proteomes" id="UP000215413"/>
    </source>
</evidence>
<dbReference type="EMBL" id="NDYC01000031">
    <property type="protein sequence ID" value="OXZ26832.1"/>
    <property type="molecule type" value="Genomic_DNA"/>
</dbReference>
<protein>
    <submittedName>
        <fullName evidence="1">Phage tail protein</fullName>
    </submittedName>
</protein>
<gene>
    <name evidence="1" type="ORF">B9N49_06630</name>
</gene>
<dbReference type="RefSeq" id="WP_094206036.1">
    <property type="nucleotide sequence ID" value="NZ_NDYC01000031.1"/>
</dbReference>
<accession>A0A233V362</accession>
<proteinExistence type="predicted"/>